<evidence type="ECO:0000313" key="2">
    <source>
        <dbReference type="Proteomes" id="UP001062901"/>
    </source>
</evidence>
<gene>
    <name evidence="1" type="ORF">AA15669_1044</name>
</gene>
<reference evidence="1" key="1">
    <citation type="submission" date="2013-04" db="EMBL/GenBank/DDBJ databases">
        <title>The genome sequencing project of 58 acetic acid bacteria.</title>
        <authorList>
            <person name="Okamoto-Kainuma A."/>
            <person name="Ishikawa M."/>
            <person name="Umino S."/>
            <person name="Koizumi Y."/>
            <person name="Shiwa Y."/>
            <person name="Yoshikawa H."/>
            <person name="Matsutani M."/>
            <person name="Matsushita K."/>
        </authorList>
    </citation>
    <scope>NUCLEOTIDE SEQUENCE</scope>
    <source>
        <strain evidence="1">DSM 15669</strain>
    </source>
</reference>
<accession>A0ABQ0NYN0</accession>
<keyword evidence="2" id="KW-1185">Reference proteome</keyword>
<name>A0ABQ0NYN0_9PROT</name>
<comment type="caution">
    <text evidence="1">The sequence shown here is derived from an EMBL/GenBank/DDBJ whole genome shotgun (WGS) entry which is preliminary data.</text>
</comment>
<dbReference type="Proteomes" id="UP001062901">
    <property type="component" value="Unassembled WGS sequence"/>
</dbReference>
<dbReference type="EMBL" id="BAQD01000014">
    <property type="protein sequence ID" value="GBQ06683.1"/>
    <property type="molecule type" value="Genomic_DNA"/>
</dbReference>
<protein>
    <submittedName>
        <fullName evidence="1">Uncharacterized protein</fullName>
    </submittedName>
</protein>
<evidence type="ECO:0000313" key="1">
    <source>
        <dbReference type="EMBL" id="GBQ06683.1"/>
    </source>
</evidence>
<proteinExistence type="predicted"/>
<organism evidence="1 2">
    <name type="scientific">Saccharibacter floricola DSM 15669</name>
    <dbReference type="NCBI Taxonomy" id="1123227"/>
    <lineage>
        <taxon>Bacteria</taxon>
        <taxon>Pseudomonadati</taxon>
        <taxon>Pseudomonadota</taxon>
        <taxon>Alphaproteobacteria</taxon>
        <taxon>Acetobacterales</taxon>
        <taxon>Acetobacteraceae</taxon>
        <taxon>Saccharibacter</taxon>
    </lineage>
</organism>
<sequence>MHAFFGVTNGHHPQRVAMIAATEREEFMAVRRPSIEVELHGDFASNFHRDGAGIGKENALKVSGEKGTKPGR</sequence>